<keyword evidence="4" id="KW-1185">Reference proteome</keyword>
<protein>
    <submittedName>
        <fullName evidence="3">PKD domain-containing protein</fullName>
    </submittedName>
</protein>
<dbReference type="Pfam" id="PF18911">
    <property type="entry name" value="PKD_4"/>
    <property type="match status" value="1"/>
</dbReference>
<dbReference type="SMART" id="SM00089">
    <property type="entry name" value="PKD"/>
    <property type="match status" value="1"/>
</dbReference>
<dbReference type="InterPro" id="IPR011047">
    <property type="entry name" value="Quinoprotein_ADH-like_sf"/>
</dbReference>
<dbReference type="InterPro" id="IPR013783">
    <property type="entry name" value="Ig-like_fold"/>
</dbReference>
<dbReference type="PROSITE" id="PS50093">
    <property type="entry name" value="PKD"/>
    <property type="match status" value="1"/>
</dbReference>
<gene>
    <name evidence="3" type="ORF">L0C25_05600</name>
</gene>
<evidence type="ECO:0000259" key="2">
    <source>
        <dbReference type="PROSITE" id="PS50093"/>
    </source>
</evidence>
<dbReference type="InterPro" id="IPR000601">
    <property type="entry name" value="PKD_dom"/>
</dbReference>
<dbReference type="SUPFAM" id="SSF50998">
    <property type="entry name" value="Quinoprotein alcohol dehydrogenase-like"/>
    <property type="match status" value="1"/>
</dbReference>
<dbReference type="InterPro" id="IPR035986">
    <property type="entry name" value="PKD_dom_sf"/>
</dbReference>
<evidence type="ECO:0000256" key="1">
    <source>
        <dbReference type="SAM" id="MobiDB-lite"/>
    </source>
</evidence>
<sequence length="898" mass="95119">MDNNSVRTITQIGDTVVLGGNFTKATSVGGTQVTRNYLLSFNADTGKISTSFVPALNGSVEEVLRGPTANTLYVVGGFSEVNGASSSRVTLLNLSDGSRVAGFRAPAMNGRANTIARAGDQIFVGGNFQDVGGSFYGGLVALDASSGALLPYLNTPVTERHNNSGGGAQGAIGVRDLDVTPGGSRMVAIGNFKKVDGLSRDQAVVVDLTPTSATVANWQTRRYEPGCFNWAFDTYMRGVDMSPDGSYFVIATTGGHNNGTLCDTAARFESDATGSNIQPTWVADTGGDTLWAVETTEQAVYVGGHQRWFNNAMGSDRAEPGAVPRPGIAALDPRTGVPLKWNPGRNPRGAAVYALHASSDGLWMGSDTEWVGNRRYHRPRVAFFSLAGGARVANDSTPTLPGEAYLGTSGANPLRTVDFDGTTAGAPTNANSGGIDWSRVRGAFRVGNNLIYGQNDGALYKRSFDNGTFGPASKLDPYNDPAWAGVDTGSGNTYDGRISAFYSQIPNVTGMYYDNGRLFYTLQGQSTLFYRFFSVDSGIVGVDQFQASTGRNWSTTDGMFAAAGKVYVASSSNGLTAIDVQNGVPSGSSSTVGSGVDWRSRALFIGRVNSPPEAAFTATCTDRTCEVDGSDSKDDRATITSYAWEFGDGKSANGKQSRHSYEDDGSYTITLTVTDDGGSTDIANRRVRVSAPPPSTVKYRAATGVARHQARPRVPIPAKTKRGDTLLALATFASRHPKPKAPKGWRLVGRKTAGQFASFAWTKSATTADAGSRKRWRLAGRPKATFTVAAYAGTDSIGAVRKSTARRTKKHRTPTARASAGDWVVSYWADRSSSTTKWKAPKSVAARRRVFGAGKGRVTSLLADSNGPVNRGRVGRQTATTNAKSPRSVAWTIVLNGN</sequence>
<dbReference type="SUPFAM" id="SSF49299">
    <property type="entry name" value="PKD domain"/>
    <property type="match status" value="1"/>
</dbReference>
<proteinExistence type="predicted"/>
<evidence type="ECO:0000313" key="4">
    <source>
        <dbReference type="Proteomes" id="UP001164390"/>
    </source>
</evidence>
<dbReference type="InterPro" id="IPR022409">
    <property type="entry name" value="PKD/Chitinase_dom"/>
</dbReference>
<dbReference type="RefSeq" id="WP_271635455.1">
    <property type="nucleotide sequence ID" value="NZ_CP094970.1"/>
</dbReference>
<name>A0AA46TLC2_9ACTN</name>
<evidence type="ECO:0000313" key="3">
    <source>
        <dbReference type="EMBL" id="UYM06548.1"/>
    </source>
</evidence>
<dbReference type="CDD" id="cd00146">
    <property type="entry name" value="PKD"/>
    <property type="match status" value="1"/>
</dbReference>
<organism evidence="3 4">
    <name type="scientific">Solicola gregarius</name>
    <dbReference type="NCBI Taxonomy" id="2908642"/>
    <lineage>
        <taxon>Bacteria</taxon>
        <taxon>Bacillati</taxon>
        <taxon>Actinomycetota</taxon>
        <taxon>Actinomycetes</taxon>
        <taxon>Propionibacteriales</taxon>
        <taxon>Nocardioidaceae</taxon>
        <taxon>Solicola</taxon>
    </lineage>
</organism>
<accession>A0AA46TLC2</accession>
<dbReference type="GO" id="GO:0005975">
    <property type="term" value="P:carbohydrate metabolic process"/>
    <property type="evidence" value="ECO:0007669"/>
    <property type="project" value="UniProtKB-ARBA"/>
</dbReference>
<dbReference type="EMBL" id="CP094970">
    <property type="protein sequence ID" value="UYM06548.1"/>
    <property type="molecule type" value="Genomic_DNA"/>
</dbReference>
<feature type="domain" description="PKD" evidence="2">
    <location>
        <begin position="640"/>
        <end position="696"/>
    </location>
</feature>
<dbReference type="KEGG" id="sgrg:L0C25_05600"/>
<reference evidence="3" key="1">
    <citation type="submission" date="2022-01" db="EMBL/GenBank/DDBJ databases">
        <title>Nocardioidaceae gen. sp. A5X3R13.</title>
        <authorList>
            <person name="Lopez Marin M.A."/>
            <person name="Uhlik O."/>
        </authorList>
    </citation>
    <scope>NUCLEOTIDE SEQUENCE</scope>
    <source>
        <strain evidence="3">A5X3R13</strain>
    </source>
</reference>
<dbReference type="Gene3D" id="2.60.40.10">
    <property type="entry name" value="Immunoglobulins"/>
    <property type="match status" value="1"/>
</dbReference>
<dbReference type="Proteomes" id="UP001164390">
    <property type="component" value="Chromosome"/>
</dbReference>
<feature type="region of interest" description="Disordered" evidence="1">
    <location>
        <begin position="862"/>
        <end position="885"/>
    </location>
</feature>
<dbReference type="AlphaFoldDB" id="A0AA46TLC2"/>